<reference evidence="1 4" key="2">
    <citation type="journal article" date="2014" name="BMC Genomics">
        <title>An improved genome release (version Mt4.0) for the model legume Medicago truncatula.</title>
        <authorList>
            <person name="Tang H."/>
            <person name="Krishnakumar V."/>
            <person name="Bidwell S."/>
            <person name="Rosen B."/>
            <person name="Chan A."/>
            <person name="Zhou S."/>
            <person name="Gentzbittel L."/>
            <person name="Childs K.L."/>
            <person name="Yandell M."/>
            <person name="Gundlach H."/>
            <person name="Mayer K.F."/>
            <person name="Schwartz D.C."/>
            <person name="Town C.D."/>
        </authorList>
    </citation>
    <scope>GENOME REANNOTATION</scope>
    <source>
        <strain evidence="3 4">cv. Jemalong A17</strain>
    </source>
</reference>
<protein>
    <submittedName>
        <fullName evidence="1 3">Uncharacterized protein</fullName>
    </submittedName>
</protein>
<dbReference type="EMBL" id="CM001220">
    <property type="protein sequence ID" value="AES88617.1"/>
    <property type="molecule type" value="Genomic_DNA"/>
</dbReference>
<accession>G7JPG2</accession>
<evidence type="ECO:0000313" key="4">
    <source>
        <dbReference type="Proteomes" id="UP000002051"/>
    </source>
</evidence>
<sequence>MDQVTAQDLEVNLCVMDKDKTLYQDQGQALWKSMLCGSSLWTKILCTKCLT</sequence>
<evidence type="ECO:0000313" key="2">
    <source>
        <dbReference type="EMBL" id="RHN60777.1"/>
    </source>
</evidence>
<dbReference type="Gramene" id="rna23143">
    <property type="protein sequence ID" value="RHN60777.1"/>
    <property type="gene ID" value="gene23143"/>
</dbReference>
<evidence type="ECO:0000313" key="5">
    <source>
        <dbReference type="Proteomes" id="UP000265566"/>
    </source>
</evidence>
<reference evidence="2" key="5">
    <citation type="journal article" date="2018" name="Nat. Plants">
        <title>Whole-genome landscape of Medicago truncatula symbiotic genes.</title>
        <authorList>
            <person name="Pecrix Y."/>
            <person name="Gamas P."/>
            <person name="Carrere S."/>
        </authorList>
    </citation>
    <scope>NUCLEOTIDE SEQUENCE</scope>
    <source>
        <tissue evidence="2">Leaves</tissue>
    </source>
</reference>
<dbReference type="Proteomes" id="UP000002051">
    <property type="component" value="Chromosome 4"/>
</dbReference>
<evidence type="ECO:0000313" key="3">
    <source>
        <dbReference type="EnsemblPlants" id="AES88617"/>
    </source>
</evidence>
<dbReference type="Proteomes" id="UP000265566">
    <property type="component" value="Chromosome 4"/>
</dbReference>
<organism evidence="1 4">
    <name type="scientific">Medicago truncatula</name>
    <name type="common">Barrel medic</name>
    <name type="synonym">Medicago tribuloides</name>
    <dbReference type="NCBI Taxonomy" id="3880"/>
    <lineage>
        <taxon>Eukaryota</taxon>
        <taxon>Viridiplantae</taxon>
        <taxon>Streptophyta</taxon>
        <taxon>Embryophyta</taxon>
        <taxon>Tracheophyta</taxon>
        <taxon>Spermatophyta</taxon>
        <taxon>Magnoliopsida</taxon>
        <taxon>eudicotyledons</taxon>
        <taxon>Gunneridae</taxon>
        <taxon>Pentapetalae</taxon>
        <taxon>rosids</taxon>
        <taxon>fabids</taxon>
        <taxon>Fabales</taxon>
        <taxon>Fabaceae</taxon>
        <taxon>Papilionoideae</taxon>
        <taxon>50 kb inversion clade</taxon>
        <taxon>NPAAA clade</taxon>
        <taxon>Hologalegina</taxon>
        <taxon>IRL clade</taxon>
        <taxon>Trifolieae</taxon>
        <taxon>Medicago</taxon>
    </lineage>
</organism>
<evidence type="ECO:0000313" key="1">
    <source>
        <dbReference type="EMBL" id="AES88617.1"/>
    </source>
</evidence>
<dbReference type="HOGENOM" id="CLU_3109426_0_0_1"/>
<dbReference type="EnsemblPlants" id="AES88617">
    <property type="protein sequence ID" value="AES88617"/>
    <property type="gene ID" value="MTR_4g059890"/>
</dbReference>
<proteinExistence type="predicted"/>
<dbReference type="PaxDb" id="3880-AES88617"/>
<name>G7JPG2_MEDTR</name>
<gene>
    <name evidence="1" type="ordered locus">MTR_4g059890</name>
    <name evidence="2" type="ORF">MtrunA17_Chr4g0029531</name>
</gene>
<dbReference type="AlphaFoldDB" id="G7JPG2"/>
<keyword evidence="4" id="KW-1185">Reference proteome</keyword>
<dbReference type="EMBL" id="PSQE01000004">
    <property type="protein sequence ID" value="RHN60777.1"/>
    <property type="molecule type" value="Genomic_DNA"/>
</dbReference>
<reference evidence="1 4" key="1">
    <citation type="journal article" date="2011" name="Nature">
        <title>The Medicago genome provides insight into the evolution of rhizobial symbioses.</title>
        <authorList>
            <person name="Young N.D."/>
            <person name="Debelle F."/>
            <person name="Oldroyd G.E."/>
            <person name="Geurts R."/>
            <person name="Cannon S.B."/>
            <person name="Udvardi M.K."/>
            <person name="Benedito V.A."/>
            <person name="Mayer K.F."/>
            <person name="Gouzy J."/>
            <person name="Schoof H."/>
            <person name="Van de Peer Y."/>
            <person name="Proost S."/>
            <person name="Cook D.R."/>
            <person name="Meyers B.C."/>
            <person name="Spannagl M."/>
            <person name="Cheung F."/>
            <person name="De Mita S."/>
            <person name="Krishnakumar V."/>
            <person name="Gundlach H."/>
            <person name="Zhou S."/>
            <person name="Mudge J."/>
            <person name="Bharti A.K."/>
            <person name="Murray J.D."/>
            <person name="Naoumkina M.A."/>
            <person name="Rosen B."/>
            <person name="Silverstein K.A."/>
            <person name="Tang H."/>
            <person name="Rombauts S."/>
            <person name="Zhao P.X."/>
            <person name="Zhou P."/>
            <person name="Barbe V."/>
            <person name="Bardou P."/>
            <person name="Bechner M."/>
            <person name="Bellec A."/>
            <person name="Berger A."/>
            <person name="Berges H."/>
            <person name="Bidwell S."/>
            <person name="Bisseling T."/>
            <person name="Choisne N."/>
            <person name="Couloux A."/>
            <person name="Denny R."/>
            <person name="Deshpande S."/>
            <person name="Dai X."/>
            <person name="Doyle J.J."/>
            <person name="Dudez A.M."/>
            <person name="Farmer A.D."/>
            <person name="Fouteau S."/>
            <person name="Franken C."/>
            <person name="Gibelin C."/>
            <person name="Gish J."/>
            <person name="Goldstein S."/>
            <person name="Gonzalez A.J."/>
            <person name="Green P.J."/>
            <person name="Hallab A."/>
            <person name="Hartog M."/>
            <person name="Hua A."/>
            <person name="Humphray S.J."/>
            <person name="Jeong D.H."/>
            <person name="Jing Y."/>
            <person name="Jocker A."/>
            <person name="Kenton S.M."/>
            <person name="Kim D.J."/>
            <person name="Klee K."/>
            <person name="Lai H."/>
            <person name="Lang C."/>
            <person name="Lin S."/>
            <person name="Macmil S.L."/>
            <person name="Magdelenat G."/>
            <person name="Matthews L."/>
            <person name="McCorrison J."/>
            <person name="Monaghan E.L."/>
            <person name="Mun J.H."/>
            <person name="Najar F.Z."/>
            <person name="Nicholson C."/>
            <person name="Noirot C."/>
            <person name="O'Bleness M."/>
            <person name="Paule C.R."/>
            <person name="Poulain J."/>
            <person name="Prion F."/>
            <person name="Qin B."/>
            <person name="Qu C."/>
            <person name="Retzel E.F."/>
            <person name="Riddle C."/>
            <person name="Sallet E."/>
            <person name="Samain S."/>
            <person name="Samson N."/>
            <person name="Sanders I."/>
            <person name="Saurat O."/>
            <person name="Scarpelli C."/>
            <person name="Schiex T."/>
            <person name="Segurens B."/>
            <person name="Severin A.J."/>
            <person name="Sherrier D.J."/>
            <person name="Shi R."/>
            <person name="Sims S."/>
            <person name="Singer S.R."/>
            <person name="Sinharoy S."/>
            <person name="Sterck L."/>
            <person name="Viollet A."/>
            <person name="Wang B.B."/>
            <person name="Wang K."/>
            <person name="Wang M."/>
            <person name="Wang X."/>
            <person name="Warfsmann J."/>
            <person name="Weissenbach J."/>
            <person name="White D.D."/>
            <person name="White J.D."/>
            <person name="Wiley G.B."/>
            <person name="Wincker P."/>
            <person name="Xing Y."/>
            <person name="Yang L."/>
            <person name="Yao Z."/>
            <person name="Ying F."/>
            <person name="Zhai J."/>
            <person name="Zhou L."/>
            <person name="Zuber A."/>
            <person name="Denarie J."/>
            <person name="Dixon R.A."/>
            <person name="May G.D."/>
            <person name="Schwartz D.C."/>
            <person name="Rogers J."/>
            <person name="Quetier F."/>
            <person name="Town C.D."/>
            <person name="Roe B.A."/>
        </authorList>
    </citation>
    <scope>NUCLEOTIDE SEQUENCE [LARGE SCALE GENOMIC DNA]</scope>
    <source>
        <strain evidence="1">A17</strain>
        <strain evidence="3 4">cv. Jemalong A17</strain>
    </source>
</reference>
<reference evidence="5" key="4">
    <citation type="journal article" date="2018" name="Nat. Plants">
        <title>Whole-genome landscape of Medicago truncatula symbiotic genes.</title>
        <authorList>
            <person name="Pecrix Y."/>
            <person name="Staton S.E."/>
            <person name="Sallet E."/>
            <person name="Lelandais-Briere C."/>
            <person name="Moreau S."/>
            <person name="Carrere S."/>
            <person name="Blein T."/>
            <person name="Jardinaud M.F."/>
            <person name="Latrasse D."/>
            <person name="Zouine M."/>
            <person name="Zahm M."/>
            <person name="Kreplak J."/>
            <person name="Mayjonade B."/>
            <person name="Satge C."/>
            <person name="Perez M."/>
            <person name="Cauet S."/>
            <person name="Marande W."/>
            <person name="Chantry-Darmon C."/>
            <person name="Lopez-Roques C."/>
            <person name="Bouchez O."/>
            <person name="Berard A."/>
            <person name="Debelle F."/>
            <person name="Munos S."/>
            <person name="Bendahmane A."/>
            <person name="Berges H."/>
            <person name="Niebel A."/>
            <person name="Buitink J."/>
            <person name="Frugier F."/>
            <person name="Benhamed M."/>
            <person name="Crespi M."/>
            <person name="Gouzy J."/>
            <person name="Gamas P."/>
        </authorList>
    </citation>
    <scope>NUCLEOTIDE SEQUENCE [LARGE SCALE GENOMIC DNA]</scope>
    <source>
        <strain evidence="5">cv. Jemalong A17</strain>
    </source>
</reference>
<reference evidence="3" key="3">
    <citation type="submission" date="2015-04" db="UniProtKB">
        <authorList>
            <consortium name="EnsemblPlants"/>
        </authorList>
    </citation>
    <scope>IDENTIFICATION</scope>
    <source>
        <strain evidence="3">cv. Jemalong A17</strain>
    </source>
</reference>